<dbReference type="Gene3D" id="3.10.150.10">
    <property type="entry name" value="DNA Polymerase III, subunit A, domain 2"/>
    <property type="match status" value="2"/>
</dbReference>
<dbReference type="Gene3D" id="1.10.510.10">
    <property type="entry name" value="Transferase(Phosphotransferase) domain 1"/>
    <property type="match status" value="1"/>
</dbReference>
<dbReference type="FunFam" id="3.10.150.10:FF:000006">
    <property type="entry name" value="Proliferating cell nuclear antigen"/>
    <property type="match status" value="1"/>
</dbReference>
<dbReference type="GO" id="GO:0006272">
    <property type="term" value="P:leading strand elongation"/>
    <property type="evidence" value="ECO:0007669"/>
    <property type="project" value="TreeGrafter"/>
</dbReference>
<comment type="function">
    <text evidence="6">This protein is an auxiliary protein of DNA polymerase delta and is involved in the control of eukaryotic DNA replication by increasing the polymerase's processibility during elongation of the leading strand. Involved in DNA repair.</text>
</comment>
<evidence type="ECO:0000256" key="7">
    <source>
        <dbReference type="RuleBase" id="RU000641"/>
    </source>
</evidence>
<gene>
    <name evidence="10" type="ORF">GOMPHAMPRED_005577</name>
</gene>
<dbReference type="GO" id="GO:0004672">
    <property type="term" value="F:protein kinase activity"/>
    <property type="evidence" value="ECO:0007669"/>
    <property type="project" value="InterPro"/>
</dbReference>
<evidence type="ECO:0000259" key="9">
    <source>
        <dbReference type="PROSITE" id="PS50011"/>
    </source>
</evidence>
<evidence type="ECO:0000256" key="5">
    <source>
        <dbReference type="ARBA" id="ARBA00023242"/>
    </source>
</evidence>
<dbReference type="Proteomes" id="UP000664169">
    <property type="component" value="Unassembled WGS sequence"/>
</dbReference>
<dbReference type="GO" id="GO:0003677">
    <property type="term" value="F:DNA binding"/>
    <property type="evidence" value="ECO:0007669"/>
    <property type="project" value="UniProtKB-KW"/>
</dbReference>
<evidence type="ECO:0000256" key="4">
    <source>
        <dbReference type="ARBA" id="ARBA00023125"/>
    </source>
</evidence>
<dbReference type="InterPro" id="IPR000730">
    <property type="entry name" value="Pr_cel_nuc_antig"/>
</dbReference>
<dbReference type="InterPro" id="IPR022659">
    <property type="entry name" value="Pr_cel_nuc_antig_CS"/>
</dbReference>
<protein>
    <recommendedName>
        <fullName evidence="7">DNA sliding clamp PCNA</fullName>
    </recommendedName>
</protein>
<dbReference type="PROSITE" id="PS01251">
    <property type="entry name" value="PCNA_1"/>
    <property type="match status" value="1"/>
</dbReference>
<proteinExistence type="inferred from homology"/>
<dbReference type="AlphaFoldDB" id="A0A8H3FYT5"/>
<evidence type="ECO:0000256" key="8">
    <source>
        <dbReference type="RuleBase" id="RU003671"/>
    </source>
</evidence>
<evidence type="ECO:0000256" key="1">
    <source>
        <dbReference type="ARBA" id="ARBA00004123"/>
    </source>
</evidence>
<dbReference type="GO" id="GO:0006273">
    <property type="term" value="P:lagging strand elongation"/>
    <property type="evidence" value="ECO:0007669"/>
    <property type="project" value="UniProtKB-ARBA"/>
</dbReference>
<accession>A0A8H3FYT5</accession>
<dbReference type="PANTHER" id="PTHR11352:SF0">
    <property type="entry name" value="PROLIFERATING CELL NUCLEAR ANTIGEN"/>
    <property type="match status" value="1"/>
</dbReference>
<dbReference type="GO" id="GO:0006298">
    <property type="term" value="P:mismatch repair"/>
    <property type="evidence" value="ECO:0007669"/>
    <property type="project" value="TreeGrafter"/>
</dbReference>
<comment type="caution">
    <text evidence="10">The sequence shown here is derived from an EMBL/GenBank/DDBJ whole genome shotgun (WGS) entry which is preliminary data.</text>
</comment>
<name>A0A8H3FYT5_9LECA</name>
<dbReference type="PROSITE" id="PS00293">
    <property type="entry name" value="PCNA_2"/>
    <property type="match status" value="1"/>
</dbReference>
<dbReference type="FunFam" id="3.70.10.10:FF:000001">
    <property type="entry name" value="Proliferating cell nuclear antigen"/>
    <property type="match status" value="1"/>
</dbReference>
<keyword evidence="3 8" id="KW-0235">DNA replication</keyword>
<dbReference type="CDD" id="cd00577">
    <property type="entry name" value="PCNA"/>
    <property type="match status" value="1"/>
</dbReference>
<evidence type="ECO:0000256" key="6">
    <source>
        <dbReference type="ARBA" id="ARBA00054163"/>
    </source>
</evidence>
<comment type="subcellular location">
    <subcellularLocation>
        <location evidence="1 7">Nucleus</location>
    </subcellularLocation>
</comment>
<dbReference type="InterPro" id="IPR011009">
    <property type="entry name" value="Kinase-like_dom_sf"/>
</dbReference>
<keyword evidence="11" id="KW-1185">Reference proteome</keyword>
<dbReference type="FunFam" id="3.10.150.10:FF:000008">
    <property type="entry name" value="Proliferating cell nuclear antigen"/>
    <property type="match status" value="1"/>
</dbReference>
<dbReference type="Pfam" id="PF00069">
    <property type="entry name" value="Pkinase"/>
    <property type="match status" value="1"/>
</dbReference>
<dbReference type="GO" id="GO:0043626">
    <property type="term" value="C:PCNA complex"/>
    <property type="evidence" value="ECO:0007669"/>
    <property type="project" value="UniProtKB-ARBA"/>
</dbReference>
<keyword evidence="5 7" id="KW-0539">Nucleus</keyword>
<dbReference type="HAMAP" id="MF_00317">
    <property type="entry name" value="DNApol_clamp_arch"/>
    <property type="match status" value="1"/>
</dbReference>
<dbReference type="InterPro" id="IPR022648">
    <property type="entry name" value="Pr_cel_nuc_antig_N"/>
</dbReference>
<dbReference type="PANTHER" id="PTHR11352">
    <property type="entry name" value="PROLIFERATING CELL NUCLEAR ANTIGEN"/>
    <property type="match status" value="1"/>
</dbReference>
<dbReference type="GO" id="GO:0030337">
    <property type="term" value="F:DNA polymerase processivity factor activity"/>
    <property type="evidence" value="ECO:0007669"/>
    <property type="project" value="InterPro"/>
</dbReference>
<dbReference type="Pfam" id="PF00705">
    <property type="entry name" value="PCNA_N"/>
    <property type="match status" value="1"/>
</dbReference>
<dbReference type="SMART" id="SM00220">
    <property type="entry name" value="S_TKc"/>
    <property type="match status" value="1"/>
</dbReference>
<dbReference type="SUPFAM" id="SSF56112">
    <property type="entry name" value="Protein kinase-like (PK-like)"/>
    <property type="match status" value="1"/>
</dbReference>
<dbReference type="PROSITE" id="PS50011">
    <property type="entry name" value="PROTEIN_KINASE_DOM"/>
    <property type="match status" value="1"/>
</dbReference>
<organism evidence="10 11">
    <name type="scientific">Gomphillus americanus</name>
    <dbReference type="NCBI Taxonomy" id="1940652"/>
    <lineage>
        <taxon>Eukaryota</taxon>
        <taxon>Fungi</taxon>
        <taxon>Dikarya</taxon>
        <taxon>Ascomycota</taxon>
        <taxon>Pezizomycotina</taxon>
        <taxon>Lecanoromycetes</taxon>
        <taxon>OSLEUM clade</taxon>
        <taxon>Ostropomycetidae</taxon>
        <taxon>Ostropales</taxon>
        <taxon>Graphidaceae</taxon>
        <taxon>Gomphilloideae</taxon>
        <taxon>Gomphillus</taxon>
    </lineage>
</organism>
<dbReference type="InterPro" id="IPR046938">
    <property type="entry name" value="DNA_clamp_sf"/>
</dbReference>
<dbReference type="GO" id="GO:0005524">
    <property type="term" value="F:ATP binding"/>
    <property type="evidence" value="ECO:0007669"/>
    <property type="project" value="InterPro"/>
</dbReference>
<dbReference type="SUPFAM" id="SSF55979">
    <property type="entry name" value="DNA clamp"/>
    <property type="match status" value="2"/>
</dbReference>
<sequence length="515" mass="57939">MMNPQEDPNLVANTYHSRIEKVNINGTIAVKKTAQRRTGRTIVQWQKEVKAMQLVAKQVSFSAYQNFDDLSLTMRSEPGHSLDQHVSQTMMCTVDAQDVDLVWLNIGSAIGFLHSRLVIHDDVKPENIIWIPEQHRAVLIDFGAAIVTESGEKIQFNPSGTPPYAPPEFLDRRKGFEGDIWALGVTILFARQCIRLPEGEWILPHCFEQEEPLRQMRAWLSEIEQWRVRMADTDEVLAKMLEADPDQRMTGEEMMQMLEARLEQASILKKVVDAIKDLVQDCNFDCNDSGIALQAMDNSHVALVSMMLKSDTFSPFRCDRNIALGINLNSFQKVLRCAQNEDILTLKADDSPDVVSLVFESSEQDRISEYDIKLMDIDQEHLGIPDTEYAATITMPSGEFQRICRDLSALSESVAIEAEKNAVKFVCNGDIGNGAISLRNHSSVEKPEQNVNIELSEPVALTFSLKYLVNFCKASGLSGSVKLCLSNEVPLLVEYELASNSYLRFYLAPKIGDDE</sequence>
<dbReference type="NCBIfam" id="TIGR00590">
    <property type="entry name" value="pcna"/>
    <property type="match status" value="1"/>
</dbReference>
<keyword evidence="4 8" id="KW-0238">DNA-binding</keyword>
<dbReference type="OrthoDB" id="534348at2759"/>
<dbReference type="GO" id="GO:0006275">
    <property type="term" value="P:regulation of DNA replication"/>
    <property type="evidence" value="ECO:0007669"/>
    <property type="project" value="InterPro"/>
</dbReference>
<reference evidence="10" key="1">
    <citation type="submission" date="2021-03" db="EMBL/GenBank/DDBJ databases">
        <authorList>
            <person name="Tagirdzhanova G."/>
        </authorList>
    </citation>
    <scope>NUCLEOTIDE SEQUENCE</scope>
</reference>
<comment type="similarity">
    <text evidence="2 8">Belongs to the PCNA family.</text>
</comment>
<evidence type="ECO:0000256" key="3">
    <source>
        <dbReference type="ARBA" id="ARBA00022705"/>
    </source>
</evidence>
<evidence type="ECO:0000256" key="2">
    <source>
        <dbReference type="ARBA" id="ARBA00010462"/>
    </source>
</evidence>
<evidence type="ECO:0000313" key="10">
    <source>
        <dbReference type="EMBL" id="CAF9930118.1"/>
    </source>
</evidence>
<dbReference type="PRINTS" id="PR00339">
    <property type="entry name" value="PCNACYCLIN"/>
</dbReference>
<feature type="domain" description="Protein kinase" evidence="9">
    <location>
        <begin position="1"/>
        <end position="262"/>
    </location>
</feature>
<dbReference type="GO" id="GO:0070987">
    <property type="term" value="P:error-free translesion synthesis"/>
    <property type="evidence" value="ECO:0007669"/>
    <property type="project" value="UniProtKB-ARBA"/>
</dbReference>
<comment type="function">
    <text evidence="7">This protein is an auxiliary protein of DNA polymerase delta and is involved in the control of eukaryotic DNA replication by increasing the polymerase's processivity during elongation of the leading strand.</text>
</comment>
<dbReference type="Pfam" id="PF02747">
    <property type="entry name" value="PCNA_C"/>
    <property type="match status" value="1"/>
</dbReference>
<evidence type="ECO:0000313" key="11">
    <source>
        <dbReference type="Proteomes" id="UP000664169"/>
    </source>
</evidence>
<dbReference type="InterPro" id="IPR000719">
    <property type="entry name" value="Prot_kinase_dom"/>
</dbReference>
<dbReference type="EMBL" id="CAJPDQ010000034">
    <property type="protein sequence ID" value="CAF9930118.1"/>
    <property type="molecule type" value="Genomic_DNA"/>
</dbReference>
<dbReference type="InterPro" id="IPR022649">
    <property type="entry name" value="Pr_cel_nuc_antig_C"/>
</dbReference>